<keyword evidence="2" id="KW-1185">Reference proteome</keyword>
<evidence type="ECO:0000313" key="1">
    <source>
        <dbReference type="EMBL" id="CAD5235598.1"/>
    </source>
</evidence>
<organism evidence="1 2">
    <name type="scientific">Bursaphelenchus xylophilus</name>
    <name type="common">Pinewood nematode worm</name>
    <name type="synonym">Aphelenchoides xylophilus</name>
    <dbReference type="NCBI Taxonomy" id="6326"/>
    <lineage>
        <taxon>Eukaryota</taxon>
        <taxon>Metazoa</taxon>
        <taxon>Ecdysozoa</taxon>
        <taxon>Nematoda</taxon>
        <taxon>Chromadorea</taxon>
        <taxon>Rhabditida</taxon>
        <taxon>Tylenchina</taxon>
        <taxon>Tylenchomorpha</taxon>
        <taxon>Aphelenchoidea</taxon>
        <taxon>Aphelenchoididae</taxon>
        <taxon>Bursaphelenchus</taxon>
    </lineage>
</organism>
<gene>
    <name evidence="1" type="ORF">BXYJ_LOCUS15689</name>
</gene>
<dbReference type="AlphaFoldDB" id="A0A811M0J9"/>
<protein>
    <submittedName>
        <fullName evidence="1">(pine wood nematode) hypothetical protein</fullName>
    </submittedName>
</protein>
<comment type="caution">
    <text evidence="1">The sequence shown here is derived from an EMBL/GenBank/DDBJ whole genome shotgun (WGS) entry which is preliminary data.</text>
</comment>
<evidence type="ECO:0000313" key="2">
    <source>
        <dbReference type="Proteomes" id="UP000659654"/>
    </source>
</evidence>
<dbReference type="Proteomes" id="UP000659654">
    <property type="component" value="Unassembled WGS sequence"/>
</dbReference>
<dbReference type="Proteomes" id="UP000582659">
    <property type="component" value="Unassembled WGS sequence"/>
</dbReference>
<reference evidence="1" key="1">
    <citation type="submission" date="2020-09" db="EMBL/GenBank/DDBJ databases">
        <authorList>
            <person name="Kikuchi T."/>
        </authorList>
    </citation>
    <scope>NUCLEOTIDE SEQUENCE</scope>
    <source>
        <strain evidence="1">Ka4C1</strain>
    </source>
</reference>
<dbReference type="EMBL" id="CAJFCV020000006">
    <property type="protein sequence ID" value="CAG9132057.1"/>
    <property type="molecule type" value="Genomic_DNA"/>
</dbReference>
<accession>A0A811M0J9</accession>
<sequence>MIVTVRREEHTAFPYLAFNKKCDSSRRANPVLDFPIINWVMQVGTFKASLSQGLPGREGLPGLTLRIGIVSMVYVDFSVKDLPHQPVTISIFSINIHVVEERGSWNGVFRTEMDHQWKEGMYLFDVSEVGIHQAGHAMRIPDGNDGGGDLILPDETRPFLPVVVWDQRKKCQVHRVKGDIVKVFVSHLTLKLCLCEQFI</sequence>
<name>A0A811M0J9_BURXY</name>
<proteinExistence type="predicted"/>
<dbReference type="EMBL" id="CAJFDI010000006">
    <property type="protein sequence ID" value="CAD5235598.1"/>
    <property type="molecule type" value="Genomic_DNA"/>
</dbReference>